<dbReference type="Pfam" id="PF06276">
    <property type="entry name" value="FhuF"/>
    <property type="match status" value="1"/>
</dbReference>
<dbReference type="GO" id="GO:0016881">
    <property type="term" value="F:acid-amino acid ligase activity"/>
    <property type="evidence" value="ECO:0007669"/>
    <property type="project" value="UniProtKB-ARBA"/>
</dbReference>
<dbReference type="RefSeq" id="WP_004601656.1">
    <property type="nucleotide sequence ID" value="NZ_JH815195.1"/>
</dbReference>
<dbReference type="Pfam" id="PF04183">
    <property type="entry name" value="IucA_IucC"/>
    <property type="match status" value="1"/>
</dbReference>
<dbReference type="PANTHER" id="PTHR34384:SF5">
    <property type="entry name" value="L-2,3-DIAMINOPROPANOATE--CITRATE LIGASE"/>
    <property type="match status" value="1"/>
</dbReference>
<dbReference type="Proteomes" id="UP000006078">
    <property type="component" value="Unassembled WGS sequence"/>
</dbReference>
<feature type="region of interest" description="Disordered" evidence="3">
    <location>
        <begin position="577"/>
        <end position="598"/>
    </location>
</feature>
<dbReference type="eggNOG" id="COG4264">
    <property type="taxonomic scope" value="Bacteria"/>
</dbReference>
<comment type="similarity">
    <text evidence="2">Belongs to the IucA/IucC family.</text>
</comment>
<proteinExistence type="inferred from homology"/>
<reference evidence="6 7" key="1">
    <citation type="submission" date="2012-08" db="EMBL/GenBank/DDBJ databases">
        <title>The Genome Sequence of Turicella otitidis ATCC 51513.</title>
        <authorList>
            <consortium name="The Broad Institute Genome Sequencing Platform"/>
            <person name="Earl A."/>
            <person name="Ward D."/>
            <person name="Feldgarden M."/>
            <person name="Gevers D."/>
            <person name="Huys G."/>
            <person name="Walker B."/>
            <person name="Young S.K."/>
            <person name="Zeng Q."/>
            <person name="Gargeya S."/>
            <person name="Fitzgerald M."/>
            <person name="Haas B."/>
            <person name="Abouelleil A."/>
            <person name="Alvarado L."/>
            <person name="Arachchi H.M."/>
            <person name="Berlin A.M."/>
            <person name="Chapman S.B."/>
            <person name="Goldberg J."/>
            <person name="Griggs A."/>
            <person name="Gujja S."/>
            <person name="Hansen M."/>
            <person name="Howarth C."/>
            <person name="Imamovic A."/>
            <person name="Larimer J."/>
            <person name="McCowen C."/>
            <person name="Montmayeur A."/>
            <person name="Murphy C."/>
            <person name="Neiman D."/>
            <person name="Pearson M."/>
            <person name="Priest M."/>
            <person name="Roberts A."/>
            <person name="Saif S."/>
            <person name="Shea T."/>
            <person name="Sisk P."/>
            <person name="Sykes S."/>
            <person name="Wortman J."/>
            <person name="Nusbaum C."/>
            <person name="Birren B."/>
        </authorList>
    </citation>
    <scope>NUCLEOTIDE SEQUENCE [LARGE SCALE GENOMIC DNA]</scope>
    <source>
        <strain evidence="6 7">ATCC 51513</strain>
    </source>
</reference>
<evidence type="ECO:0008006" key="8">
    <source>
        <dbReference type="Google" id="ProtNLM"/>
    </source>
</evidence>
<dbReference type="InterPro" id="IPR022770">
    <property type="entry name" value="IucA/IucC-like_C"/>
</dbReference>
<comment type="caution">
    <text evidence="6">The sequence shown here is derived from an EMBL/GenBank/DDBJ whole genome shotgun (WGS) entry which is preliminary data.</text>
</comment>
<dbReference type="Gene3D" id="1.10.510.40">
    <property type="match status" value="1"/>
</dbReference>
<protein>
    <recommendedName>
        <fullName evidence="8">Siderophore biosynthesis protein</fullName>
    </recommendedName>
</protein>
<gene>
    <name evidence="6" type="ORF">HMPREF9719_01766</name>
</gene>
<evidence type="ECO:0000256" key="3">
    <source>
        <dbReference type="SAM" id="MobiDB-lite"/>
    </source>
</evidence>
<dbReference type="InterPro" id="IPR037455">
    <property type="entry name" value="LucA/IucC-like"/>
</dbReference>
<accession>K0YDW8</accession>
<evidence type="ECO:0000259" key="5">
    <source>
        <dbReference type="Pfam" id="PF06276"/>
    </source>
</evidence>
<dbReference type="AlphaFoldDB" id="K0YDW8"/>
<evidence type="ECO:0000259" key="4">
    <source>
        <dbReference type="Pfam" id="PF04183"/>
    </source>
</evidence>
<dbReference type="PANTHER" id="PTHR34384">
    <property type="entry name" value="L-2,3-DIAMINOPROPANOATE--CITRATE LIGASE"/>
    <property type="match status" value="1"/>
</dbReference>
<dbReference type="EMBL" id="AHAE01000082">
    <property type="protein sequence ID" value="EJZ81358.1"/>
    <property type="molecule type" value="Genomic_DNA"/>
</dbReference>
<keyword evidence="7" id="KW-1185">Reference proteome</keyword>
<feature type="domain" description="Aerobactin siderophore biosynthesis IucA/IucC N-terminal" evidence="4">
    <location>
        <begin position="123"/>
        <end position="360"/>
    </location>
</feature>
<feature type="domain" description="Aerobactin siderophore biosynthesis IucA/IucC-like C-terminal" evidence="5">
    <location>
        <begin position="390"/>
        <end position="556"/>
    </location>
</feature>
<evidence type="ECO:0000313" key="6">
    <source>
        <dbReference type="EMBL" id="EJZ81358.1"/>
    </source>
</evidence>
<name>K0YDW8_9CORY</name>
<dbReference type="GO" id="GO:0019290">
    <property type="term" value="P:siderophore biosynthetic process"/>
    <property type="evidence" value="ECO:0007669"/>
    <property type="project" value="InterPro"/>
</dbReference>
<evidence type="ECO:0000256" key="2">
    <source>
        <dbReference type="ARBA" id="ARBA00007832"/>
    </source>
</evidence>
<dbReference type="HOGENOM" id="CLU_456769_0_0_11"/>
<sequence length="598" mass="62617">MPDTPGAASTVADRIFDALLKERILATPARGLRARLRADPAGTLAALAEAGALDCEAPNLKRALAEIEDGVVGLERARRGIAERWAAERAAHDPESATAFSDLVEAARRRCPAGDRGPSALLARLEQIVCEGHGAHPAAKTCLGLGDAWRDVLPEQVERVELRFVALDPGLVEETGAGVLGALSDVLPETAAKLRRELAERGIPGFAVVAAHPWQLEHVLRDEFAAEIAAGSLVVLSTAATAEPLMSVRTMRVADGSGAAHVKLALEAQLTGAVRGFSAGAAAGPLLSAEAADVLAVDAGLSPRTSLDEPAFDVARDLGATRFSASSGRRARCLGSLVRRDPLADARDGDVALPVAALTAANPLTGRPVLADLLYELRHRGRLGESAEPWFRALADVLVAPALGLLARWGIALEPHPQNVVLVLRDGVPARAVVRDFGGARLVPGSRAARRPGAAARLAPIAGTALEATGLSAAIDKVTYPLLVNLVDSLARVLGRDRRPAEAWAPVALAAGDELRRLAIWERAVDGCPGPAAATLNRVFAPELPRKRLLAMRLSGAVTEQAYAPWASPLHEAARRLASDAEAERRDADAGARETVAR</sequence>
<feature type="non-terminal residue" evidence="6">
    <location>
        <position position="598"/>
    </location>
</feature>
<evidence type="ECO:0000256" key="1">
    <source>
        <dbReference type="ARBA" id="ARBA00004924"/>
    </source>
</evidence>
<evidence type="ECO:0000313" key="7">
    <source>
        <dbReference type="Proteomes" id="UP000006078"/>
    </source>
</evidence>
<organism evidence="6 7">
    <name type="scientific">Corynebacterium otitidis ATCC 51513</name>
    <dbReference type="NCBI Taxonomy" id="883169"/>
    <lineage>
        <taxon>Bacteria</taxon>
        <taxon>Bacillati</taxon>
        <taxon>Actinomycetota</taxon>
        <taxon>Actinomycetes</taxon>
        <taxon>Mycobacteriales</taxon>
        <taxon>Corynebacteriaceae</taxon>
        <taxon>Corynebacterium</taxon>
    </lineage>
</organism>
<dbReference type="STRING" id="29321.AAV33_03535"/>
<dbReference type="InterPro" id="IPR007310">
    <property type="entry name" value="Aerobactin_biosyn_IucA/IucC_N"/>
</dbReference>
<comment type="pathway">
    <text evidence="1">Siderophore biosynthesis.</text>
</comment>